<reference evidence="2" key="1">
    <citation type="journal article" date="2020" name="Stud. Mycol.">
        <title>101 Dothideomycetes genomes: A test case for predicting lifestyles and emergence of pathogens.</title>
        <authorList>
            <person name="Haridas S."/>
            <person name="Albert R."/>
            <person name="Binder M."/>
            <person name="Bloem J."/>
            <person name="LaButti K."/>
            <person name="Salamov A."/>
            <person name="Andreopoulos B."/>
            <person name="Baker S."/>
            <person name="Barry K."/>
            <person name="Bills G."/>
            <person name="Bluhm B."/>
            <person name="Cannon C."/>
            <person name="Castanera R."/>
            <person name="Culley D."/>
            <person name="Daum C."/>
            <person name="Ezra D."/>
            <person name="Gonzalez J."/>
            <person name="Henrissat B."/>
            <person name="Kuo A."/>
            <person name="Liang C."/>
            <person name="Lipzen A."/>
            <person name="Lutzoni F."/>
            <person name="Magnuson J."/>
            <person name="Mondo S."/>
            <person name="Nolan M."/>
            <person name="Ohm R."/>
            <person name="Pangilinan J."/>
            <person name="Park H.-J."/>
            <person name="Ramirez L."/>
            <person name="Alfaro M."/>
            <person name="Sun H."/>
            <person name="Tritt A."/>
            <person name="Yoshinaga Y."/>
            <person name="Zwiers L.-H."/>
            <person name="Turgeon B."/>
            <person name="Goodwin S."/>
            <person name="Spatafora J."/>
            <person name="Crous P."/>
            <person name="Grigoriev I."/>
        </authorList>
    </citation>
    <scope>NUCLEOTIDE SEQUENCE [LARGE SCALE GENOMIC DNA]</scope>
    <source>
        <strain evidence="2">CBS 304.66</strain>
    </source>
</reference>
<accession>A0A9P4KG69</accession>
<gene>
    <name evidence="1" type="ORF">CC78DRAFT_529995</name>
</gene>
<dbReference type="OrthoDB" id="4083871at2759"/>
<dbReference type="PANTHER" id="PTHR42077">
    <property type="entry name" value="YALI0F30239P"/>
    <property type="match status" value="1"/>
</dbReference>
<evidence type="ECO:0000313" key="2">
    <source>
        <dbReference type="Proteomes" id="UP000800093"/>
    </source>
</evidence>
<sequence length="72" mass="8538">MGWLSGMWHCCDWGVFRHRALIVQLQIYLYTNQLADRGVRKMEKKNVMFTKDGMKVGVKEVKAEDYADRTQR</sequence>
<proteinExistence type="predicted"/>
<keyword evidence="2" id="KW-1185">Reference proteome</keyword>
<organism evidence="1 2">
    <name type="scientific">Lojkania enalia</name>
    <dbReference type="NCBI Taxonomy" id="147567"/>
    <lineage>
        <taxon>Eukaryota</taxon>
        <taxon>Fungi</taxon>
        <taxon>Dikarya</taxon>
        <taxon>Ascomycota</taxon>
        <taxon>Pezizomycotina</taxon>
        <taxon>Dothideomycetes</taxon>
        <taxon>Pleosporomycetidae</taxon>
        <taxon>Pleosporales</taxon>
        <taxon>Pleosporales incertae sedis</taxon>
        <taxon>Lojkania</taxon>
    </lineage>
</organism>
<comment type="caution">
    <text evidence="1">The sequence shown here is derived from an EMBL/GenBank/DDBJ whole genome shotgun (WGS) entry which is preliminary data.</text>
</comment>
<dbReference type="Proteomes" id="UP000800093">
    <property type="component" value="Unassembled WGS sequence"/>
</dbReference>
<dbReference type="PANTHER" id="PTHR42077:SF1">
    <property type="entry name" value="YALI0F30239P"/>
    <property type="match status" value="1"/>
</dbReference>
<dbReference type="EMBL" id="ML986586">
    <property type="protein sequence ID" value="KAF2268554.1"/>
    <property type="molecule type" value="Genomic_DNA"/>
</dbReference>
<dbReference type="AlphaFoldDB" id="A0A9P4KG69"/>
<protein>
    <submittedName>
        <fullName evidence="1">Uncharacterized protein</fullName>
    </submittedName>
</protein>
<evidence type="ECO:0000313" key="1">
    <source>
        <dbReference type="EMBL" id="KAF2268554.1"/>
    </source>
</evidence>
<name>A0A9P4KG69_9PLEO</name>